<feature type="compositionally biased region" description="Low complexity" evidence="1">
    <location>
        <begin position="264"/>
        <end position="273"/>
    </location>
</feature>
<feature type="domain" description="RNase NYN" evidence="2">
    <location>
        <begin position="334"/>
        <end position="471"/>
    </location>
</feature>
<feature type="region of interest" description="Disordered" evidence="1">
    <location>
        <begin position="188"/>
        <end position="220"/>
    </location>
</feature>
<dbReference type="EnsemblMetazoa" id="ACOM025866-RA">
    <property type="protein sequence ID" value="ACOM025866-PA.2"/>
    <property type="gene ID" value="ACOM025866"/>
</dbReference>
<dbReference type="CDD" id="cd18719">
    <property type="entry name" value="PIN_Zc3h12a-N4BP1-like"/>
    <property type="match status" value="1"/>
</dbReference>
<feature type="region of interest" description="Disordered" evidence="1">
    <location>
        <begin position="258"/>
        <end position="288"/>
    </location>
</feature>
<dbReference type="VEuPathDB" id="VectorBase:ACON2_036604"/>
<dbReference type="InterPro" id="IPR021869">
    <property type="entry name" value="RNase_Zc3h12_NYN"/>
</dbReference>
<evidence type="ECO:0000259" key="2">
    <source>
        <dbReference type="Pfam" id="PF11977"/>
    </source>
</evidence>
<feature type="region of interest" description="Disordered" evidence="1">
    <location>
        <begin position="12"/>
        <end position="87"/>
    </location>
</feature>
<evidence type="ECO:0000313" key="3">
    <source>
        <dbReference type="EnsemblMetazoa" id="ACOM025866-PA.2"/>
    </source>
</evidence>
<dbReference type="AlphaFoldDB" id="A0A8W7P5E1"/>
<dbReference type="GO" id="GO:0003729">
    <property type="term" value="F:mRNA binding"/>
    <property type="evidence" value="ECO:0007669"/>
    <property type="project" value="TreeGrafter"/>
</dbReference>
<accession>A0A8W7P5E1</accession>
<dbReference type="FunFam" id="3.40.50.11980:FF:000001">
    <property type="entry name" value="ZC3H12A isoform 1"/>
    <property type="match status" value="1"/>
</dbReference>
<dbReference type="Pfam" id="PF11977">
    <property type="entry name" value="RNase_Zc3h12a"/>
    <property type="match status" value="1"/>
</dbReference>
<dbReference type="Proteomes" id="UP000075882">
    <property type="component" value="Unassembled WGS sequence"/>
</dbReference>
<dbReference type="GO" id="GO:0005634">
    <property type="term" value="C:nucleus"/>
    <property type="evidence" value="ECO:0007669"/>
    <property type="project" value="TreeGrafter"/>
</dbReference>
<name>A0A8W7P5E1_ANOCL</name>
<feature type="compositionally biased region" description="Polar residues" evidence="1">
    <location>
        <begin position="55"/>
        <end position="72"/>
    </location>
</feature>
<evidence type="ECO:0000256" key="1">
    <source>
        <dbReference type="SAM" id="MobiDB-lite"/>
    </source>
</evidence>
<feature type="compositionally biased region" description="Basic residues" evidence="1">
    <location>
        <begin position="45"/>
        <end position="54"/>
    </location>
</feature>
<reference evidence="3" key="1">
    <citation type="submission" date="2022-08" db="UniProtKB">
        <authorList>
            <consortium name="EnsemblMetazoa"/>
        </authorList>
    </citation>
    <scope>IDENTIFICATION</scope>
</reference>
<dbReference type="PANTHER" id="PTHR12876">
    <property type="entry name" value="N4BP1-RELATED"/>
    <property type="match status" value="1"/>
</dbReference>
<dbReference type="GO" id="GO:0036464">
    <property type="term" value="C:cytoplasmic ribonucleoprotein granule"/>
    <property type="evidence" value="ECO:0007669"/>
    <property type="project" value="TreeGrafter"/>
</dbReference>
<feature type="compositionally biased region" description="Polar residues" evidence="1">
    <location>
        <begin position="190"/>
        <end position="207"/>
    </location>
</feature>
<dbReference type="PANTHER" id="PTHR12876:SF35">
    <property type="entry name" value="LD08718P-RELATED"/>
    <property type="match status" value="1"/>
</dbReference>
<protein>
    <recommendedName>
        <fullName evidence="2">RNase NYN domain-containing protein</fullName>
    </recommendedName>
</protein>
<dbReference type="InterPro" id="IPR051101">
    <property type="entry name" value="ZC3H12/N4BP1_RNase_Reg"/>
</dbReference>
<organism evidence="3">
    <name type="scientific">Anopheles coluzzii</name>
    <name type="common">African malaria mosquito</name>
    <dbReference type="NCBI Taxonomy" id="1518534"/>
    <lineage>
        <taxon>Eukaryota</taxon>
        <taxon>Metazoa</taxon>
        <taxon>Ecdysozoa</taxon>
        <taxon>Arthropoda</taxon>
        <taxon>Hexapoda</taxon>
        <taxon>Insecta</taxon>
        <taxon>Pterygota</taxon>
        <taxon>Neoptera</taxon>
        <taxon>Endopterygota</taxon>
        <taxon>Diptera</taxon>
        <taxon>Nematocera</taxon>
        <taxon>Culicoidea</taxon>
        <taxon>Culicidae</taxon>
        <taxon>Anophelinae</taxon>
        <taxon>Anopheles</taxon>
    </lineage>
</organism>
<sequence length="478" mass="53151">MSFVITIFPQRASMARTRAGKKQQSNGPPAQPRRSTKKEKPNTFKAKRRPKKKPTNQLAQTFASMDTRQANMSPGKMSKAMKRSSKENLRRLSAVVEKRRKQQDAVVQLQNMPVAVNPQNGGIKENNQQKSAPDTIVIEDSDEEREPTGGMGGDAVENASTDPLFYVDRNPGIREEEVPLYVVGTDVEEQSASTKDGEPKQQSSSVSIEPDHRRSATIEPNECSVIVLDSTFDQTMNNSMKDMKINAADCVQPVTVDTAKPCPSSSSNSTNTSATKGQTKKKIRSNSQAAETIVTDVIDLSDYPDTEQQPSCSSYAASNTKTPAFPTLDRIPLGHLNGKMFSVKGLELCINYFKKLGFEVTAVVPQFKLKRHQSTDQALLEQMHRNGDVTLAPCKSLPGQCSSSYDDRLILSIAEQFDGVIISNDNFRDLLDISPEWRRIIETRVVGYSWVKDCFFLPDDPYGRYGPTLQQILYRTSH</sequence>
<dbReference type="GO" id="GO:0004521">
    <property type="term" value="F:RNA endonuclease activity"/>
    <property type="evidence" value="ECO:0007669"/>
    <property type="project" value="TreeGrafter"/>
</dbReference>
<dbReference type="Gene3D" id="3.40.50.11980">
    <property type="match status" value="1"/>
</dbReference>
<proteinExistence type="predicted"/>